<keyword evidence="3" id="KW-0804">Transcription</keyword>
<reference evidence="5 6" key="1">
    <citation type="submission" date="2024-08" db="EMBL/GenBank/DDBJ databases">
        <title>Genome mining of Saccharopolyspora cebuensis PGLac3 from Nigerian medicinal plant.</title>
        <authorList>
            <person name="Ezeobiora C.E."/>
            <person name="Igbokwe N.H."/>
            <person name="Amin D.H."/>
            <person name="Mendie U.E."/>
        </authorList>
    </citation>
    <scope>NUCLEOTIDE SEQUENCE [LARGE SCALE GENOMIC DNA]</scope>
    <source>
        <strain evidence="5 6">PGLac3</strain>
    </source>
</reference>
<evidence type="ECO:0000256" key="1">
    <source>
        <dbReference type="ARBA" id="ARBA00023015"/>
    </source>
</evidence>
<comment type="caution">
    <text evidence="5">The sequence shown here is derived from an EMBL/GenBank/DDBJ whole genome shotgun (WGS) entry which is preliminary data.</text>
</comment>
<gene>
    <name evidence="5" type="ORF">AB8O55_18080</name>
</gene>
<evidence type="ECO:0000256" key="2">
    <source>
        <dbReference type="ARBA" id="ARBA00023125"/>
    </source>
</evidence>
<dbReference type="PROSITE" id="PS50043">
    <property type="entry name" value="HTH_LUXR_2"/>
    <property type="match status" value="1"/>
</dbReference>
<dbReference type="InterPro" id="IPR016032">
    <property type="entry name" value="Sig_transdc_resp-reg_C-effctor"/>
</dbReference>
<dbReference type="SUPFAM" id="SSF52540">
    <property type="entry name" value="P-loop containing nucleoside triphosphate hydrolases"/>
    <property type="match status" value="1"/>
</dbReference>
<evidence type="ECO:0000313" key="5">
    <source>
        <dbReference type="EMBL" id="MEY8041315.1"/>
    </source>
</evidence>
<dbReference type="Pfam" id="PF00196">
    <property type="entry name" value="GerE"/>
    <property type="match status" value="1"/>
</dbReference>
<dbReference type="RefSeq" id="WP_345364113.1">
    <property type="nucleotide sequence ID" value="NZ_BAABII010000010.1"/>
</dbReference>
<dbReference type="CDD" id="cd06170">
    <property type="entry name" value="LuxR_C_like"/>
    <property type="match status" value="1"/>
</dbReference>
<keyword evidence="6" id="KW-1185">Reference proteome</keyword>
<dbReference type="InterPro" id="IPR036388">
    <property type="entry name" value="WH-like_DNA-bd_sf"/>
</dbReference>
<protein>
    <submittedName>
        <fullName evidence="5">LuxR C-terminal-related transcriptional regulator</fullName>
    </submittedName>
</protein>
<feature type="domain" description="HTH luxR-type" evidence="4">
    <location>
        <begin position="777"/>
        <end position="842"/>
    </location>
</feature>
<keyword evidence="2" id="KW-0238">DNA-binding</keyword>
<dbReference type="EMBL" id="JBGEHV010000034">
    <property type="protein sequence ID" value="MEY8041315.1"/>
    <property type="molecule type" value="Genomic_DNA"/>
</dbReference>
<dbReference type="InterPro" id="IPR000792">
    <property type="entry name" value="Tscrpt_reg_LuxR_C"/>
</dbReference>
<evidence type="ECO:0000256" key="3">
    <source>
        <dbReference type="ARBA" id="ARBA00023163"/>
    </source>
</evidence>
<dbReference type="SMART" id="SM00421">
    <property type="entry name" value="HTH_LUXR"/>
    <property type="match status" value="1"/>
</dbReference>
<dbReference type="Proteomes" id="UP001564626">
    <property type="component" value="Unassembled WGS sequence"/>
</dbReference>
<accession>A0ABV4CJN7</accession>
<dbReference type="PRINTS" id="PR00038">
    <property type="entry name" value="HTHLUXR"/>
</dbReference>
<proteinExistence type="predicted"/>
<dbReference type="InterPro" id="IPR027417">
    <property type="entry name" value="P-loop_NTPase"/>
</dbReference>
<keyword evidence="1" id="KW-0805">Transcription regulation</keyword>
<organism evidence="5 6">
    <name type="scientific">Saccharopolyspora cebuensis</name>
    <dbReference type="NCBI Taxonomy" id="418759"/>
    <lineage>
        <taxon>Bacteria</taxon>
        <taxon>Bacillati</taxon>
        <taxon>Actinomycetota</taxon>
        <taxon>Actinomycetes</taxon>
        <taxon>Pseudonocardiales</taxon>
        <taxon>Pseudonocardiaceae</taxon>
        <taxon>Saccharopolyspora</taxon>
    </lineage>
</organism>
<dbReference type="PANTHER" id="PTHR44688">
    <property type="entry name" value="DNA-BINDING TRANSCRIPTIONAL ACTIVATOR DEVR_DOSR"/>
    <property type="match status" value="1"/>
</dbReference>
<dbReference type="PANTHER" id="PTHR44688:SF16">
    <property type="entry name" value="DNA-BINDING TRANSCRIPTIONAL ACTIVATOR DEVR_DOSR"/>
    <property type="match status" value="1"/>
</dbReference>
<evidence type="ECO:0000313" key="6">
    <source>
        <dbReference type="Proteomes" id="UP001564626"/>
    </source>
</evidence>
<dbReference type="PROSITE" id="PS00622">
    <property type="entry name" value="HTH_LUXR_1"/>
    <property type="match status" value="1"/>
</dbReference>
<dbReference type="SUPFAM" id="SSF46894">
    <property type="entry name" value="C-terminal effector domain of the bipartite response regulators"/>
    <property type="match status" value="1"/>
</dbReference>
<name>A0ABV4CJN7_9PSEU</name>
<evidence type="ECO:0000259" key="4">
    <source>
        <dbReference type="PROSITE" id="PS50043"/>
    </source>
</evidence>
<dbReference type="Gene3D" id="1.10.10.10">
    <property type="entry name" value="Winged helix-like DNA-binding domain superfamily/Winged helix DNA-binding domain"/>
    <property type="match status" value="1"/>
</dbReference>
<sequence>MVELAGRGGSLRLLADAAAAAREGRGGLVMVRADPGLGVTAVLDAHLAAMRDAGLRTHRIPVLPPSGRTALSVGRPPDWSGPAVVVIDDLHRVDDATLLALHGIADELTGRALLIVTGRHRGASPERFARLDRDAVVHDLPPLDDDAAHAVLAASIGGDPPEALRQLAAGAGGNPWLLTRLADEHRTTAVATWATELAGGDAALLRFAAVLDEPTSVDELADVAGAAPVDVLAGVGRLAALGLVVAEAGQVRLRHPLVRQDVATNSAGLRAPVARALATRGAAPEAVAGQLARTPVDAWTAAWLDEHADGLALRPTPHVVELLHRAVSRLPQGNSRLHPLRAALAEALLWSGHADDARLTATTSLAARPDPATRQRLRAVLALAAICEMDGAAASAALDPERRDGELPARLAAVDAYARLLAADLEGASWAIAQAAPAAAHDPLVEVYLLNVQAVGRCLTRDLTGALELLDRVDALLDVAVHDRGQWLMSRLMRAVVQDLRHDPAVFDTVAEARPMARLIGRGLLAWLHTIAALASFNDGRWERAMDEISAAVAMDDQYGLGGPLHGLASWILLHRGDIPGARLHDELAGQAPGRGVAMFYEQITVVCSAQVADAVGDQERALALVRSVSDGVVGVHHGHAVAGVCAALVRVAVRAGDRELAATLVEQLKPWNSGASNAERGTLAYCQGLLDGDADALLAIAGEFAGTVSPMFAARATEDAAMVLAASGRSARARTTYQAAIDAYRALSATHAIRRAEAEMRSFGLRRGSTEPRRRPKHGWDALTAAEYRVVELVAQGLTNREVAERLVVSVRTVDSHVSRALAKLGYSSRVEIALKFEHRE</sequence>